<comment type="caution">
    <text evidence="2">The sequence shown here is derived from an EMBL/GenBank/DDBJ whole genome shotgun (WGS) entry which is preliminary data.</text>
</comment>
<keyword evidence="1" id="KW-1133">Transmembrane helix</keyword>
<organism evidence="2 3">
    <name type="scientific">Paenibacillus albilobatus</name>
    <dbReference type="NCBI Taxonomy" id="2716884"/>
    <lineage>
        <taxon>Bacteria</taxon>
        <taxon>Bacillati</taxon>
        <taxon>Bacillota</taxon>
        <taxon>Bacilli</taxon>
        <taxon>Bacillales</taxon>
        <taxon>Paenibacillaceae</taxon>
        <taxon>Paenibacillus</taxon>
    </lineage>
</organism>
<keyword evidence="1" id="KW-0472">Membrane</keyword>
<gene>
    <name evidence="2" type="ORF">J2TS6_28180</name>
</gene>
<evidence type="ECO:0008006" key="4">
    <source>
        <dbReference type="Google" id="ProtNLM"/>
    </source>
</evidence>
<name>A0A920CCJ4_9BACL</name>
<dbReference type="PROSITE" id="PS51257">
    <property type="entry name" value="PROKAR_LIPOPROTEIN"/>
    <property type="match status" value="1"/>
</dbReference>
<protein>
    <recommendedName>
        <fullName evidence="4">Lipoprotein</fullName>
    </recommendedName>
</protein>
<reference evidence="2" key="1">
    <citation type="submission" date="2021-03" db="EMBL/GenBank/DDBJ databases">
        <title>Antimicrobial resistance genes in bacteria isolated from Japanese honey, and their potential for conferring macrolide and lincosamide resistance in the American foulbrood pathogen Paenibacillus larvae.</title>
        <authorList>
            <person name="Okamoto M."/>
            <person name="Kumagai M."/>
            <person name="Kanamori H."/>
            <person name="Takamatsu D."/>
        </authorList>
    </citation>
    <scope>NUCLEOTIDE SEQUENCE</scope>
    <source>
        <strain evidence="2">J2TS6</strain>
    </source>
</reference>
<keyword evidence="1" id="KW-0812">Transmembrane</keyword>
<sequence>MRETRRIFGIIIFSILCIVLIGSGCSSKANPSTGGGDSSQLLKNVYNDGVFVFGDLPWLTTKQEVMKQKQLDDSNSEKGDVLKAEESFSFNNSSLKKIVIYRFSDDKFVSGEYLFSTTDNKLFAQFCEELKTNLSKTLPKPNANDLNILDGAGDASAQGKNVSWEGKDHSTLTVNLLTAEQGKDTEYLLQIKSSSPLPERQGLKP</sequence>
<dbReference type="RefSeq" id="WP_160042575.1">
    <property type="nucleotide sequence ID" value="NZ_BORQ01000003.1"/>
</dbReference>
<keyword evidence="3" id="KW-1185">Reference proteome</keyword>
<proteinExistence type="predicted"/>
<accession>A0A920CCJ4</accession>
<dbReference type="EMBL" id="BORQ01000003">
    <property type="protein sequence ID" value="GIO31677.1"/>
    <property type="molecule type" value="Genomic_DNA"/>
</dbReference>
<dbReference type="AlphaFoldDB" id="A0A920CCJ4"/>
<evidence type="ECO:0000256" key="1">
    <source>
        <dbReference type="SAM" id="Phobius"/>
    </source>
</evidence>
<evidence type="ECO:0000313" key="2">
    <source>
        <dbReference type="EMBL" id="GIO31677.1"/>
    </source>
</evidence>
<feature type="transmembrane region" description="Helical" evidence="1">
    <location>
        <begin position="7"/>
        <end position="24"/>
    </location>
</feature>
<dbReference type="Proteomes" id="UP000679779">
    <property type="component" value="Unassembled WGS sequence"/>
</dbReference>
<evidence type="ECO:0000313" key="3">
    <source>
        <dbReference type="Proteomes" id="UP000679779"/>
    </source>
</evidence>